<dbReference type="AlphaFoldDB" id="A0AB34AGG0"/>
<dbReference type="RefSeq" id="WP_105873830.1">
    <property type="nucleotide sequence ID" value="NZ_BKAW01000003.1"/>
</dbReference>
<organism evidence="1 2">
    <name type="scientific">Staphylococcus ureilyticus</name>
    <name type="common">Staphylococcus cohnii subsp. urealyticus</name>
    <dbReference type="NCBI Taxonomy" id="94138"/>
    <lineage>
        <taxon>Bacteria</taxon>
        <taxon>Bacillati</taxon>
        <taxon>Bacillota</taxon>
        <taxon>Bacilli</taxon>
        <taxon>Bacillales</taxon>
        <taxon>Staphylococcaceae</taxon>
        <taxon>Staphylococcus</taxon>
        <taxon>Staphylococcus cohnii species complex</taxon>
    </lineage>
</organism>
<keyword evidence="2" id="KW-1185">Reference proteome</keyword>
<comment type="caution">
    <text evidence="1">The sequence shown here is derived from an EMBL/GenBank/DDBJ whole genome shotgun (WGS) entry which is preliminary data.</text>
</comment>
<proteinExistence type="predicted"/>
<dbReference type="Proteomes" id="UP000321839">
    <property type="component" value="Unassembled WGS sequence"/>
</dbReference>
<sequence length="281" mass="33411">MNQKYEIDLHYKNGYFKIESHFGLNLNVVEEMHDTDIKSFYFDSDFVNTDFKEDQNWALNYLLLDIYNGTRIACGLKPFEPIHNRDNILNIQNHIFAYKVINNITLKNLNFSPDESNFKIALRMAMRNKTVRDLLILLNKVSHFDENTLINYYKIFDFVDSYVKLVEKYQGEILEISSIYKSDNEVIKNIKNTYDDLKKILKELKAFKRITNNYLSVGLVSRHGLLTQTPKNEDIDFVKIFNLCINSVRYIIRMNYLSSYYNFDYLVNFDLENKNNKNKPT</sequence>
<protein>
    <submittedName>
        <fullName evidence="1">Uncharacterized protein</fullName>
    </submittedName>
</protein>
<evidence type="ECO:0000313" key="1">
    <source>
        <dbReference type="EMBL" id="GEQ01872.1"/>
    </source>
</evidence>
<gene>
    <name evidence="1" type="ORF">SCO02_03130</name>
</gene>
<name>A0AB34AGG0_STAUR</name>
<evidence type="ECO:0000313" key="2">
    <source>
        <dbReference type="Proteomes" id="UP000321839"/>
    </source>
</evidence>
<dbReference type="EMBL" id="BKAW01000003">
    <property type="protein sequence ID" value="GEQ01872.1"/>
    <property type="molecule type" value="Genomic_DNA"/>
</dbReference>
<accession>A0AB34AGG0</accession>
<reference evidence="1 2" key="1">
    <citation type="submission" date="2019-07" db="EMBL/GenBank/DDBJ databases">
        <title>Whole genome shotgun sequence of Staphylococcus cohnii subsp. urealyticus NBRC 109766.</title>
        <authorList>
            <person name="Hosoyama A."/>
            <person name="Uohara A."/>
            <person name="Ohji S."/>
            <person name="Ichikawa N."/>
        </authorList>
    </citation>
    <scope>NUCLEOTIDE SEQUENCE [LARGE SCALE GENOMIC DNA]</scope>
    <source>
        <strain evidence="1 2">NBRC 109766</strain>
    </source>
</reference>